<dbReference type="EMBL" id="BK014654">
    <property type="protein sequence ID" value="DAD66111.1"/>
    <property type="molecule type" value="Genomic_DNA"/>
</dbReference>
<evidence type="ECO:0000313" key="1">
    <source>
        <dbReference type="EMBL" id="DAD66111.1"/>
    </source>
</evidence>
<protein>
    <submittedName>
        <fullName evidence="1">Uncharacterized protein</fullName>
    </submittedName>
</protein>
<proteinExistence type="predicted"/>
<reference evidence="1" key="1">
    <citation type="journal article" date="2021" name="Proc. Natl. Acad. Sci. U.S.A.">
        <title>A Catalog of Tens of Thousands of Viruses from Human Metagenomes Reveals Hidden Associations with Chronic Diseases.</title>
        <authorList>
            <person name="Tisza M.J."/>
            <person name="Buck C.B."/>
        </authorList>
    </citation>
    <scope>NUCLEOTIDE SEQUENCE</scope>
    <source>
        <strain evidence="1">CtzpQ31</strain>
    </source>
</reference>
<name>A0A8S5L875_9CAUD</name>
<accession>A0A8S5L875</accession>
<sequence>MYEKYKTLNDEIFAQHPDWSREKKKDLSWQRWSQR</sequence>
<organism evidence="1">
    <name type="scientific">Siphoviridae sp. ctzpQ31</name>
    <dbReference type="NCBI Taxonomy" id="2823613"/>
    <lineage>
        <taxon>Viruses</taxon>
        <taxon>Duplodnaviria</taxon>
        <taxon>Heunggongvirae</taxon>
        <taxon>Uroviricota</taxon>
        <taxon>Caudoviricetes</taxon>
    </lineage>
</organism>